<feature type="signal peptide" evidence="3">
    <location>
        <begin position="1"/>
        <end position="27"/>
    </location>
</feature>
<keyword evidence="2" id="KW-0472">Membrane</keyword>
<evidence type="ECO:0000256" key="2">
    <source>
        <dbReference type="SAM" id="Phobius"/>
    </source>
</evidence>
<feature type="region of interest" description="Disordered" evidence="1">
    <location>
        <begin position="387"/>
        <end position="433"/>
    </location>
</feature>
<gene>
    <name evidence="4" type="ORF">L227DRAFT_609398</name>
</gene>
<name>A0A5C2SGG3_9APHY</name>
<dbReference type="OrthoDB" id="3266941at2759"/>
<feature type="compositionally biased region" description="Polar residues" evidence="1">
    <location>
        <begin position="549"/>
        <end position="561"/>
    </location>
</feature>
<evidence type="ECO:0008006" key="6">
    <source>
        <dbReference type="Google" id="ProtNLM"/>
    </source>
</evidence>
<feature type="transmembrane region" description="Helical" evidence="2">
    <location>
        <begin position="263"/>
        <end position="287"/>
    </location>
</feature>
<feature type="region of interest" description="Disordered" evidence="1">
    <location>
        <begin position="593"/>
        <end position="653"/>
    </location>
</feature>
<feature type="region of interest" description="Disordered" evidence="1">
    <location>
        <begin position="513"/>
        <end position="581"/>
    </location>
</feature>
<dbReference type="Proteomes" id="UP000313359">
    <property type="component" value="Unassembled WGS sequence"/>
</dbReference>
<keyword evidence="2" id="KW-0812">Transmembrane</keyword>
<dbReference type="EMBL" id="ML122258">
    <property type="protein sequence ID" value="RPD62852.1"/>
    <property type="molecule type" value="Genomic_DNA"/>
</dbReference>
<protein>
    <recommendedName>
        <fullName evidence="6">Dystroglycan-type cadherin-like domain-containing protein</fullName>
    </recommendedName>
</protein>
<proteinExistence type="predicted"/>
<evidence type="ECO:0000313" key="4">
    <source>
        <dbReference type="EMBL" id="RPD62852.1"/>
    </source>
</evidence>
<dbReference type="AlphaFoldDB" id="A0A5C2SGG3"/>
<evidence type="ECO:0000256" key="3">
    <source>
        <dbReference type="SAM" id="SignalP"/>
    </source>
</evidence>
<feature type="chain" id="PRO_5022818898" description="Dystroglycan-type cadherin-like domain-containing protein" evidence="3">
    <location>
        <begin position="28"/>
        <end position="653"/>
    </location>
</feature>
<feature type="region of interest" description="Disordered" evidence="1">
    <location>
        <begin position="449"/>
        <end position="471"/>
    </location>
</feature>
<feature type="region of interest" description="Disordered" evidence="1">
    <location>
        <begin position="298"/>
        <end position="334"/>
    </location>
</feature>
<organism evidence="4 5">
    <name type="scientific">Lentinus tigrinus ALCF2SS1-6</name>
    <dbReference type="NCBI Taxonomy" id="1328759"/>
    <lineage>
        <taxon>Eukaryota</taxon>
        <taxon>Fungi</taxon>
        <taxon>Dikarya</taxon>
        <taxon>Basidiomycota</taxon>
        <taxon>Agaricomycotina</taxon>
        <taxon>Agaricomycetes</taxon>
        <taxon>Polyporales</taxon>
        <taxon>Polyporaceae</taxon>
        <taxon>Lentinus</taxon>
    </lineage>
</organism>
<keyword evidence="3" id="KW-0732">Signal</keyword>
<keyword evidence="2" id="KW-1133">Transmembrane helix</keyword>
<feature type="compositionally biased region" description="Polar residues" evidence="1">
    <location>
        <begin position="616"/>
        <end position="625"/>
    </location>
</feature>
<evidence type="ECO:0000256" key="1">
    <source>
        <dbReference type="SAM" id="MobiDB-lite"/>
    </source>
</evidence>
<keyword evidence="5" id="KW-1185">Reference proteome</keyword>
<sequence>MFSSSSAALVGFGFSLLAAALAPAADAKFASIQFSTVKQCGNFSVTFQGGKAPAALPLTLSVLPVNGTPVFIPLPLDAWNSTSETGAAITFLPLPEGTQFLASLDDANGRGTALVSDVLVIEASDSGDTSCLPTTQSPFVPRYSVNGTLNQCESFFVDFDATQNISSPTVRAFVPKGASFPVNETEATSTTGVGSYLMDVPRDSTAVLLFQDQSGYAETSTIFPVLGNVNSDSSCIPSDPLSTAATLDTSDDDTSSTHVTPKIAIVVIAACVGVIAVVAVVMIIWYFHYRRKAKKARKFTKLDEAGSPSARDPEKQMVPPMTSPVSPAGSGYGGVQQVVRDPPYIRFGSALITPTSPDPKDPFGEQTMGSILGPFSARESLNSRLGATALGNNTNGGSSTLAIPRSRTPNSPAVRSSGLRRSSAFDPATEPIPGTSPYWGGRLAVTPDNSLASNPESLLRRPLSGSRSFSSESVSSVEIDRILEMATIYGGGEIPDIPQPVMTAPATLRSSAYMAGRESRRQSVALSSGGSSPAHSRNNSAAVGPPLSHSASYSTLRTQNGFRGPPLAPLPSSPLASPAIRPSLDIDGATFTAGAAESTPGGLTAPPPATLARNASMVSRQSMYSESGDDFDGFTMLQPPPRRPSDGSGGVAF</sequence>
<feature type="compositionally biased region" description="Polar residues" evidence="1">
    <location>
        <begin position="522"/>
        <end position="541"/>
    </location>
</feature>
<evidence type="ECO:0000313" key="5">
    <source>
        <dbReference type="Proteomes" id="UP000313359"/>
    </source>
</evidence>
<feature type="compositionally biased region" description="Low complexity" evidence="1">
    <location>
        <begin position="387"/>
        <end position="402"/>
    </location>
</feature>
<feature type="compositionally biased region" description="Low complexity" evidence="1">
    <location>
        <begin position="455"/>
        <end position="471"/>
    </location>
</feature>
<accession>A0A5C2SGG3</accession>
<reference evidence="4" key="1">
    <citation type="journal article" date="2018" name="Genome Biol. Evol.">
        <title>Genomics and development of Lentinus tigrinus, a white-rot wood-decaying mushroom with dimorphic fruiting bodies.</title>
        <authorList>
            <person name="Wu B."/>
            <person name="Xu Z."/>
            <person name="Knudson A."/>
            <person name="Carlson A."/>
            <person name="Chen N."/>
            <person name="Kovaka S."/>
            <person name="LaButti K."/>
            <person name="Lipzen A."/>
            <person name="Pennachio C."/>
            <person name="Riley R."/>
            <person name="Schakwitz W."/>
            <person name="Umezawa K."/>
            <person name="Ohm R.A."/>
            <person name="Grigoriev I.V."/>
            <person name="Nagy L.G."/>
            <person name="Gibbons J."/>
            <person name="Hibbett D."/>
        </authorList>
    </citation>
    <scope>NUCLEOTIDE SEQUENCE [LARGE SCALE GENOMIC DNA]</scope>
    <source>
        <strain evidence="4">ALCF2SS1-6</strain>
    </source>
</reference>